<dbReference type="Pfam" id="PF01590">
    <property type="entry name" value="GAF"/>
    <property type="match status" value="1"/>
</dbReference>
<dbReference type="InterPro" id="IPR029016">
    <property type="entry name" value="GAF-like_dom_sf"/>
</dbReference>
<feature type="compositionally biased region" description="Polar residues" evidence="1">
    <location>
        <begin position="1"/>
        <end position="12"/>
    </location>
</feature>
<dbReference type="InterPro" id="IPR003018">
    <property type="entry name" value="GAF"/>
</dbReference>
<dbReference type="AlphaFoldDB" id="A0A450TEY3"/>
<sequence length="200" mass="22424">MRDTAPPTQETPALTRENRNLRQENERLRAFISGLRSLMESAGQQNNEFEVTKLLDGMLQSALEMTNTEDGSLLVMDEDTNELVFVAVHGKVEASLGWRRISSRKGIAGWVAQNRCSTIVNDPHEDERFYDDLDVTFEFRTSSILAAPLMGDGKLLGVIEVLNRKDGQLFSTGDQELLTLFCRLAGELLYSVLKEKRGEG</sequence>
<gene>
    <name evidence="3" type="ORF">BECKFW1821C_GA0114237_100817</name>
</gene>
<evidence type="ECO:0000259" key="2">
    <source>
        <dbReference type="SMART" id="SM00065"/>
    </source>
</evidence>
<dbReference type="EMBL" id="CAADFE010000008">
    <property type="protein sequence ID" value="VFJ65616.1"/>
    <property type="molecule type" value="Genomic_DNA"/>
</dbReference>
<organism evidence="3">
    <name type="scientific">Candidatus Kentrum sp. FW</name>
    <dbReference type="NCBI Taxonomy" id="2126338"/>
    <lineage>
        <taxon>Bacteria</taxon>
        <taxon>Pseudomonadati</taxon>
        <taxon>Pseudomonadota</taxon>
        <taxon>Gammaproteobacteria</taxon>
        <taxon>Candidatus Kentrum</taxon>
    </lineage>
</organism>
<evidence type="ECO:0000313" key="3">
    <source>
        <dbReference type="EMBL" id="VFJ65616.1"/>
    </source>
</evidence>
<protein>
    <submittedName>
        <fullName evidence="3">Sigma-B regulation protein RsbU (Phosphoserine phosphatase)</fullName>
    </submittedName>
</protein>
<dbReference type="SUPFAM" id="SSF55781">
    <property type="entry name" value="GAF domain-like"/>
    <property type="match status" value="1"/>
</dbReference>
<dbReference type="SMART" id="SM00065">
    <property type="entry name" value="GAF"/>
    <property type="match status" value="1"/>
</dbReference>
<proteinExistence type="predicted"/>
<dbReference type="Gene3D" id="3.30.450.40">
    <property type="match status" value="1"/>
</dbReference>
<evidence type="ECO:0000256" key="1">
    <source>
        <dbReference type="SAM" id="MobiDB-lite"/>
    </source>
</evidence>
<accession>A0A450TEY3</accession>
<name>A0A450TEY3_9GAMM</name>
<reference evidence="3" key="1">
    <citation type="submission" date="2019-02" db="EMBL/GenBank/DDBJ databases">
        <authorList>
            <person name="Gruber-Vodicka R. H."/>
            <person name="Seah K. B. B."/>
        </authorList>
    </citation>
    <scope>NUCLEOTIDE SEQUENCE</scope>
    <source>
        <strain evidence="3">BECK_BZ131</strain>
    </source>
</reference>
<feature type="region of interest" description="Disordered" evidence="1">
    <location>
        <begin position="1"/>
        <end position="21"/>
    </location>
</feature>
<feature type="domain" description="GAF" evidence="2">
    <location>
        <begin position="50"/>
        <end position="199"/>
    </location>
</feature>